<comment type="caution">
    <text evidence="1">The sequence shown here is derived from an EMBL/GenBank/DDBJ whole genome shotgun (WGS) entry which is preliminary data.</text>
</comment>
<evidence type="ECO:0000313" key="1">
    <source>
        <dbReference type="EMBL" id="KAJ2893731.1"/>
    </source>
</evidence>
<reference evidence="1" key="1">
    <citation type="submission" date="2022-07" db="EMBL/GenBank/DDBJ databases">
        <title>Phylogenomic reconstructions and comparative analyses of Kickxellomycotina fungi.</title>
        <authorList>
            <person name="Reynolds N.K."/>
            <person name="Stajich J.E."/>
            <person name="Barry K."/>
            <person name="Grigoriev I.V."/>
            <person name="Crous P."/>
            <person name="Smith M.E."/>
        </authorList>
    </citation>
    <scope>NUCLEOTIDE SEQUENCE</scope>
    <source>
        <strain evidence="1">CBS 190363</strain>
    </source>
</reference>
<proteinExistence type="predicted"/>
<organism evidence="1 2">
    <name type="scientific">Coemansia aciculifera</name>
    <dbReference type="NCBI Taxonomy" id="417176"/>
    <lineage>
        <taxon>Eukaryota</taxon>
        <taxon>Fungi</taxon>
        <taxon>Fungi incertae sedis</taxon>
        <taxon>Zoopagomycota</taxon>
        <taxon>Kickxellomycotina</taxon>
        <taxon>Kickxellomycetes</taxon>
        <taxon>Kickxellales</taxon>
        <taxon>Kickxellaceae</taxon>
        <taxon>Coemansia</taxon>
    </lineage>
</organism>
<dbReference type="Proteomes" id="UP001139981">
    <property type="component" value="Unassembled WGS sequence"/>
</dbReference>
<name>A0ACC1M460_9FUNG</name>
<keyword evidence="2" id="KW-1185">Reference proteome</keyword>
<evidence type="ECO:0000313" key="2">
    <source>
        <dbReference type="Proteomes" id="UP001139981"/>
    </source>
</evidence>
<accession>A0ACC1M460</accession>
<protein>
    <submittedName>
        <fullName evidence="1">Uncharacterized protein</fullName>
    </submittedName>
</protein>
<gene>
    <name evidence="1" type="ORF">IWW38_002784</name>
</gene>
<sequence>MKKTEYAHTQSSLVKRGAALDAAENHFYTSKRELRSLTKRIRDAGDYVLDDVKIIYKSAKREYAATKVDLGAANRSYDKAYERNEKARVSLEEERQAQAQAVARNIAQVARVHNYARVLSAFEFETRADDSLAQPLFQPVEPLWTYRNTDPCMHRVQANGPNLAFSFDASFLVDACRLQAAYLETPGCSRHDVVVVGDVSKLGHHPRPNHLPGESIAVWYFMALYSPRVEMILTKLKPNARYRCIPGSNQNQGDFFLQVMVKGRGKEWVCSSMAVEVKRPYSEDRRPKVSSTESAPEWAKMSGVYTKTFGKKLLTQIYGHMTDGDNGAPDAVKGTINPDYGMGTDMEGAWITKVETADGKLMRSQANPSVQTPAPANNASQEPGSQEQATESSQADVPAMSVSNRFPVANAEPHIAFVFACPLIKIINDMEVNPDGYAKVPMVVVEAASRAAKEPYARSRIVGNW</sequence>
<dbReference type="EMBL" id="JANBVB010000505">
    <property type="protein sequence ID" value="KAJ2893731.1"/>
    <property type="molecule type" value="Genomic_DNA"/>
</dbReference>